<dbReference type="EMBL" id="CAKLPY010000001">
    <property type="protein sequence ID" value="CAH0995064.1"/>
    <property type="molecule type" value="Genomic_DNA"/>
</dbReference>
<reference evidence="1" key="1">
    <citation type="submission" date="2021-12" db="EMBL/GenBank/DDBJ databases">
        <authorList>
            <person name="Rodrigo-Torres L."/>
            <person name="Arahal R. D."/>
            <person name="Lucena T."/>
        </authorList>
    </citation>
    <scope>NUCLEOTIDE SEQUENCE</scope>
    <source>
        <strain evidence="1">CECT 8858</strain>
    </source>
</reference>
<name>A0ABM9AMP7_9BACT</name>
<evidence type="ECO:0000313" key="2">
    <source>
        <dbReference type="Proteomes" id="UP000837932"/>
    </source>
</evidence>
<keyword evidence="2" id="KW-1185">Reference proteome</keyword>
<proteinExistence type="predicted"/>
<protein>
    <submittedName>
        <fullName evidence="1">Uncharacterized protein</fullName>
    </submittedName>
</protein>
<accession>A0ABM9AMP7</accession>
<gene>
    <name evidence="1" type="ORF">EMA8858_01184</name>
</gene>
<evidence type="ECO:0000313" key="1">
    <source>
        <dbReference type="EMBL" id="CAH0995064.1"/>
    </source>
</evidence>
<organism evidence="1 2">
    <name type="scientific">Emticicia aquatica</name>
    <dbReference type="NCBI Taxonomy" id="1681835"/>
    <lineage>
        <taxon>Bacteria</taxon>
        <taxon>Pseudomonadati</taxon>
        <taxon>Bacteroidota</taxon>
        <taxon>Cytophagia</taxon>
        <taxon>Cytophagales</taxon>
        <taxon>Leadbetterellaceae</taxon>
        <taxon>Emticicia</taxon>
    </lineage>
</organism>
<comment type="caution">
    <text evidence="1">The sequence shown here is derived from an EMBL/GenBank/DDBJ whole genome shotgun (WGS) entry which is preliminary data.</text>
</comment>
<dbReference type="Proteomes" id="UP000837932">
    <property type="component" value="Unassembled WGS sequence"/>
</dbReference>
<sequence length="69" mass="8134">MANVIGIFTKKALMQKNKTKRIFKIQFILHLNFRLEMSFLLKKSKLYNVTTKDSFPESNFFVKQVVGSF</sequence>